<reference evidence="9 10" key="1">
    <citation type="submission" date="2018-06" db="EMBL/GenBank/DDBJ databases">
        <title>The draft genome sequences of strains SCU63 and S1.</title>
        <authorList>
            <person name="Gan L."/>
        </authorList>
    </citation>
    <scope>NUCLEOTIDE SEQUENCE [LARGE SCALE GENOMIC DNA]</scope>
    <source>
        <strain evidence="9 10">SCU63</strain>
    </source>
</reference>
<evidence type="ECO:0000259" key="7">
    <source>
        <dbReference type="Pfam" id="PF20148"/>
    </source>
</evidence>
<evidence type="ECO:0000256" key="1">
    <source>
        <dbReference type="ARBA" id="ARBA00004613"/>
    </source>
</evidence>
<evidence type="ECO:0000259" key="6">
    <source>
        <dbReference type="Pfam" id="PF12106"/>
    </source>
</evidence>
<keyword evidence="2" id="KW-0964">Secreted</keyword>
<dbReference type="GO" id="GO:0005576">
    <property type="term" value="C:extracellular region"/>
    <property type="evidence" value="ECO:0007669"/>
    <property type="project" value="UniProtKB-SubCell"/>
</dbReference>
<feature type="region of interest" description="Disordered" evidence="4">
    <location>
        <begin position="71"/>
        <end position="95"/>
    </location>
</feature>
<feature type="chain" id="PRO_5016570529" evidence="5">
    <location>
        <begin position="30"/>
        <end position="2262"/>
    </location>
</feature>
<comment type="subcellular location">
    <subcellularLocation>
        <location evidence="1">Secreted</location>
    </subcellularLocation>
</comment>
<feature type="signal peptide" evidence="5">
    <location>
        <begin position="1"/>
        <end position="29"/>
    </location>
</feature>
<dbReference type="InterPro" id="IPR055372">
    <property type="entry name" value="CBM96"/>
</dbReference>
<dbReference type="EMBL" id="QLZR01000004">
    <property type="protein sequence ID" value="RAZ76796.1"/>
    <property type="molecule type" value="Genomic_DNA"/>
</dbReference>
<protein>
    <submittedName>
        <fullName evidence="9">Uncharacterized protein</fullName>
    </submittedName>
</protein>
<dbReference type="InterPro" id="IPR031325">
    <property type="entry name" value="RHS_repeat"/>
</dbReference>
<sequence length="2262" mass="248748">MKNATKLLVILLSILLIFTSLPWQQMAQAEGNELAEYEERLGLNGPDNPYTIEMEDPEADVAPVTYTNGDEPVYPEEGEMVEERTENSKVFSNGDGTFTEEIYPEPIHNEDAAGDWQDISTDLKEDTKEEKISGENTKLEVVFPSVVDDTYVTIQNDGNTLKYELLSAEGPAGVVQALPPTIDYTENTIFHREIFPAVDLRSILFDTSLKEDLILTEAADYHTFHYQVHTSLKGKLNEDGSISWTENEEEIFTTPAPVMSDSNVDEFSGEAVRSEDLAFSLEKNELGYLVTLTADPEWLSSPDREYPIYIDPTTSLPTSADSFVSSAYPTANYDSYWDSNGGYYSLRAGYFDASSGTQFSYLQQNVAHLKGATIDSATFSVYTSHSYYPTTATGLWIDAVSAAWSPSTLTWNNKPASTAITSTNVYKGQWANFNVTSTVQQWATGTKANYGFKLHTNGNGQTYWKRFYASENSTNKPYLSVTYSYPTPAAPTVKATNNNDGTDTGYLDVSWPSVPGATDYIVYLYNGASYQGFRTGNATSWSTKGQNLWPTEEQLYNGKYQLSSNGQGQELPVDPSETYQVSGGTYGDRTLYFVRVAAVYEAGRSGMSSANIPYIPLSKPTGTVSNTSIYLDDATGYLSTTWNPVPLAQGYKVYLFNGKTYEQVADLPVDPTKPDQALKWSSQGKKLWPTAADISAGRYQLRLDGTGVELAKDPSAVYQVGGYGANKNYYTRVVAYTTSTHPQSVNSNVARAQMPDKQEPLGLEAYWPTLSTPAGTVNAINGNLTFSETDASLSGRGPSIEIARTYNSLSDQVGSFGKGWLFSYDIRLDELSNKDVQLTEEDGTVHVYKYISEGVYAQPHGLYLPITSTATTFTLTTKNQDKLHFERGTSEFKGRLLKIVDGDKSSNVIGLSWSSNLLTITDASGRVTKITFTGSNGLITKVEDYGGRVWSYAYTNGQLTSYMDPTGATYSYTYENGLLKTINDALNKQTVMGYDASKRLTSVKDAVGKITSLAYGSGQASITHPATQTYNGEASSSPAAGTAVSSVDTLTYTGAGNPATLITDAGTGKLNLKTTYTYSLHELIKTVDPRTGTETAVYDGEGNVLEVVGANQETTLASYNENNDVVSITDPLKETYTTAYDGVLAVTSNDPSKTSAITEYDAHGNVIRSSKELSVAFNLLQNGGFEENATSYTGWKYSAGGGDTGTIALTTSGVKQQRALTITPQPSSTLPMGSLSSLSAIQTVQAEEFTLYTLSGLLKTSNLGGRAFFNIRFKGTKTDGTSYHIGWKDNRYHYLTGTNPWTERQLSFETPAGTTHFDVYLETDNGAKGLSGGSATFDNIQLEYGGVSSTYNPVLNSGFEVASSGLPTAFNHWDDSAGALKGVLDEEVTFDGTASVKVLRKKTTDPIFLMKQTIPVNQLADKPEALTVSALSKAETVLNGTTATGQGAYAIKLTARDYDNVAMLSVVGYFALGTHDWQKAIASINPAKPIKDITIELSFRGETTGTVWFDSVRLQEGLVATSSAYDAKGNVLEVQTDELGYATRYKHDNWGNQTSITDAKGFVTSYTYNKANQLETTSLPDSDAQIYYTYDGNGNNKDKIVRSKTNPATIYGKTSYDYDDAGQLQTQTVHADGKTYVTDFDYNSRGEVSLTTYPTGSKVSVLYDSADRSTGMMHTLPDGTVQQVSAFKLDGNGNQAEIHNLLTDTKTFQKFDSGNRVTRQSNGSSLTTGPAIDWKFDANDNVTEETISNGTVNYKHQFNYNSLNYNTELIDPSNGKYRFQYDETGNFKAYSAPNGTGALFVYDDRSFVKSIDIGHNNINGLIKFDYIYDSNGNRLKQHITQQFAKGATLTGTAEYNYDSMNQLKLESIPFTGETITYKYDAVGNREQKQVTKNGTVTQTIDHVFNGRNQLIEIKNGTSSTNWQYDDNGNVLDDGKFTYQWDADNRLRKVTDKATAVLIAEYWYDAADRRIRKNANGSVTNYIYDGDGLNVLYETNASNTITAYHSYNANGQLMARTEVNGSTNTHYYYHYNAHGDVVMVTNGNGSDKSNLIVASYVYDAWGNTVYQEGPYAEQNPYRYAGYQFDKETQNYYLMARYYNSEVGIFISKDNDSGEIDNILTQNGYSYTANNPVDFIDQDGNSRQNNKYKLIGGGSSSGGGSTYKGTMPQVSFSNKLTSQGWKTHIANRGWTVSSIQYTMKFPYAIRSGINRYNNNAPTFAYFNKNGSYVVKDRTTGKIIQVSDKNSKNWKVDKDIKNPYLPKRN</sequence>
<keyword evidence="10" id="KW-1185">Reference proteome</keyword>
<dbReference type="Gene3D" id="2.60.120.970">
    <property type="match status" value="1"/>
</dbReference>
<evidence type="ECO:0000256" key="5">
    <source>
        <dbReference type="SAM" id="SignalP"/>
    </source>
</evidence>
<evidence type="ECO:0000313" key="9">
    <source>
        <dbReference type="EMBL" id="RAZ76796.1"/>
    </source>
</evidence>
<organism evidence="9 10">
    <name type="scientific">Planococcus halotolerans</name>
    <dbReference type="NCBI Taxonomy" id="2233542"/>
    <lineage>
        <taxon>Bacteria</taxon>
        <taxon>Bacillati</taxon>
        <taxon>Bacillota</taxon>
        <taxon>Bacilli</taxon>
        <taxon>Bacillales</taxon>
        <taxon>Caryophanaceae</taxon>
        <taxon>Planococcus</taxon>
    </lineage>
</organism>
<feature type="domain" description="Colicin E5 ribonuclease" evidence="6">
    <location>
        <begin position="2180"/>
        <end position="2251"/>
    </location>
</feature>
<dbReference type="SUPFAM" id="SSF102824">
    <property type="entry name" value="Colicin D/E5 nuclease domain"/>
    <property type="match status" value="1"/>
</dbReference>
<dbReference type="Proteomes" id="UP000251002">
    <property type="component" value="Unassembled WGS sequence"/>
</dbReference>
<dbReference type="Gene3D" id="3.30.2310.30">
    <property type="match status" value="1"/>
</dbReference>
<dbReference type="Gene3D" id="2.180.10.10">
    <property type="entry name" value="RHS repeat-associated core"/>
    <property type="match status" value="2"/>
</dbReference>
<name>A0A365KUE9_9BACL</name>
<dbReference type="RefSeq" id="WP_112223962.1">
    <property type="nucleotide sequence ID" value="NZ_CP196859.1"/>
</dbReference>
<dbReference type="NCBIfam" id="NF033679">
    <property type="entry name" value="DNRLRE_dom"/>
    <property type="match status" value="1"/>
</dbReference>
<evidence type="ECO:0000313" key="10">
    <source>
        <dbReference type="Proteomes" id="UP000251002"/>
    </source>
</evidence>
<dbReference type="Gene3D" id="2.60.120.260">
    <property type="entry name" value="Galactose-binding domain-like"/>
    <property type="match status" value="2"/>
</dbReference>
<dbReference type="Pfam" id="PF05593">
    <property type="entry name" value="RHS_repeat"/>
    <property type="match status" value="1"/>
</dbReference>
<dbReference type="PANTHER" id="PTHR32305:SF17">
    <property type="entry name" value="TRNA NUCLEASE WAPA"/>
    <property type="match status" value="1"/>
</dbReference>
<evidence type="ECO:0000256" key="4">
    <source>
        <dbReference type="SAM" id="MobiDB-lite"/>
    </source>
</evidence>
<feature type="domain" description="Carbohydrate-binding module family 96" evidence="8">
    <location>
        <begin position="313"/>
        <end position="482"/>
    </location>
</feature>
<dbReference type="GO" id="GO:0004540">
    <property type="term" value="F:RNA nuclease activity"/>
    <property type="evidence" value="ECO:0007669"/>
    <property type="project" value="InterPro"/>
</dbReference>
<dbReference type="Pfam" id="PF20148">
    <property type="entry name" value="DUF6531"/>
    <property type="match status" value="1"/>
</dbReference>
<proteinExistence type="predicted"/>
<dbReference type="Pfam" id="PF24517">
    <property type="entry name" value="CBM96"/>
    <property type="match status" value="1"/>
</dbReference>
<feature type="domain" description="DUF6531" evidence="7">
    <location>
        <begin position="776"/>
        <end position="848"/>
    </location>
</feature>
<evidence type="ECO:0000256" key="3">
    <source>
        <dbReference type="ARBA" id="ARBA00022729"/>
    </source>
</evidence>
<dbReference type="InterPro" id="IPR038234">
    <property type="entry name" value="Colicin_E5_C_sf"/>
</dbReference>
<evidence type="ECO:0000259" key="8">
    <source>
        <dbReference type="Pfam" id="PF24517"/>
    </source>
</evidence>
<keyword evidence="3 5" id="KW-0732">Signal</keyword>
<evidence type="ECO:0000256" key="2">
    <source>
        <dbReference type="ARBA" id="ARBA00022525"/>
    </source>
</evidence>
<accession>A0A365KUE9</accession>
<dbReference type="NCBIfam" id="TIGR03696">
    <property type="entry name" value="Rhs_assc_core"/>
    <property type="match status" value="1"/>
</dbReference>
<dbReference type="InterPro" id="IPR045351">
    <property type="entry name" value="DUF6531"/>
</dbReference>
<dbReference type="InterPro" id="IPR050708">
    <property type="entry name" value="T6SS_VgrG/RHS"/>
</dbReference>
<dbReference type="InterPro" id="IPR022385">
    <property type="entry name" value="Rhs_assc_core"/>
</dbReference>
<dbReference type="Pfam" id="PF12106">
    <property type="entry name" value="Colicin_E5"/>
    <property type="match status" value="1"/>
</dbReference>
<dbReference type="InterPro" id="IPR021964">
    <property type="entry name" value="Colicin_E5_C"/>
</dbReference>
<dbReference type="PANTHER" id="PTHR32305">
    <property type="match status" value="1"/>
</dbReference>
<dbReference type="InterPro" id="IPR038233">
    <property type="entry name" value="Colicin_D/E5_nuclease"/>
</dbReference>
<comment type="caution">
    <text evidence="9">The sequence shown here is derived from an EMBL/GenBank/DDBJ whole genome shotgun (WGS) entry which is preliminary data.</text>
</comment>
<gene>
    <name evidence="9" type="ORF">DP120_12265</name>
</gene>